<gene>
    <name evidence="1" type="ORF">RPERSI_LOCUS21515</name>
</gene>
<accession>A0ACA9RR54</accession>
<evidence type="ECO:0000313" key="1">
    <source>
        <dbReference type="EMBL" id="CAG8803397.1"/>
    </source>
</evidence>
<dbReference type="EMBL" id="CAJVQC010063141">
    <property type="protein sequence ID" value="CAG8803397.1"/>
    <property type="molecule type" value="Genomic_DNA"/>
</dbReference>
<comment type="caution">
    <text evidence="1">The sequence shown here is derived from an EMBL/GenBank/DDBJ whole genome shotgun (WGS) entry which is preliminary data.</text>
</comment>
<sequence length="101" mass="11378">GSKNKIRRAKEKSKCLRDKNKTNYKAAPKNKANAKGEIMPVLNGGKNKISYFEEKLCRGKAPPMSNAKANEATSNAKANGRYKANVHKEYSNQTPRKRRQK</sequence>
<feature type="non-terminal residue" evidence="1">
    <location>
        <position position="1"/>
    </location>
</feature>
<keyword evidence="2" id="KW-1185">Reference proteome</keyword>
<protein>
    <submittedName>
        <fullName evidence="1">29224_t:CDS:1</fullName>
    </submittedName>
</protein>
<name>A0ACA9RR54_9GLOM</name>
<dbReference type="Proteomes" id="UP000789920">
    <property type="component" value="Unassembled WGS sequence"/>
</dbReference>
<organism evidence="1 2">
    <name type="scientific">Racocetra persica</name>
    <dbReference type="NCBI Taxonomy" id="160502"/>
    <lineage>
        <taxon>Eukaryota</taxon>
        <taxon>Fungi</taxon>
        <taxon>Fungi incertae sedis</taxon>
        <taxon>Mucoromycota</taxon>
        <taxon>Glomeromycotina</taxon>
        <taxon>Glomeromycetes</taxon>
        <taxon>Diversisporales</taxon>
        <taxon>Gigasporaceae</taxon>
        <taxon>Racocetra</taxon>
    </lineage>
</organism>
<proteinExistence type="predicted"/>
<evidence type="ECO:0000313" key="2">
    <source>
        <dbReference type="Proteomes" id="UP000789920"/>
    </source>
</evidence>
<reference evidence="1" key="1">
    <citation type="submission" date="2021-06" db="EMBL/GenBank/DDBJ databases">
        <authorList>
            <person name="Kallberg Y."/>
            <person name="Tangrot J."/>
            <person name="Rosling A."/>
        </authorList>
    </citation>
    <scope>NUCLEOTIDE SEQUENCE</scope>
    <source>
        <strain evidence="1">MA461A</strain>
    </source>
</reference>